<evidence type="ECO:0000313" key="3">
    <source>
        <dbReference type="Proteomes" id="UP000007812"/>
    </source>
</evidence>
<comment type="subunit">
    <text evidence="1">Part of the RNA polymerase complex.</text>
</comment>
<organism evidence="2 3">
    <name type="scientific">Metallosphaera cuprina (strain Ar-4)</name>
    <dbReference type="NCBI Taxonomy" id="1006006"/>
    <lineage>
        <taxon>Archaea</taxon>
        <taxon>Thermoproteota</taxon>
        <taxon>Thermoprotei</taxon>
        <taxon>Sulfolobales</taxon>
        <taxon>Sulfolobaceae</taxon>
        <taxon>Metallosphaera</taxon>
    </lineage>
</organism>
<dbReference type="Proteomes" id="UP000007812">
    <property type="component" value="Chromosome"/>
</dbReference>
<dbReference type="EMBL" id="CP002656">
    <property type="protein sequence ID" value="AEB96118.1"/>
    <property type="molecule type" value="Genomic_DNA"/>
</dbReference>
<dbReference type="HAMAP" id="MF_00866">
    <property type="entry name" value="RNApol_arch_Rpo8"/>
    <property type="match status" value="1"/>
</dbReference>
<dbReference type="GO" id="GO:0003899">
    <property type="term" value="F:DNA-directed RNA polymerase activity"/>
    <property type="evidence" value="ECO:0007669"/>
    <property type="project" value="UniProtKB-UniRule"/>
</dbReference>
<accession>F4G241</accession>
<comment type="function">
    <text evidence="1">DNA-dependent RNA polymerase (RNAP) catalyzes the transcription of DNA into RNA using the four ribonucleoside triphosphates as substrates.</text>
</comment>
<protein>
    <recommendedName>
        <fullName evidence="1">DNA-directed RNA polymerase subunit Rpo8</fullName>
        <ecNumber evidence="1">2.7.7.6</ecNumber>
    </recommendedName>
    <alternativeName>
        <fullName evidence="1">DNA-directed RNA polymerase, subunit G</fullName>
    </alternativeName>
</protein>
<keyword evidence="1" id="KW-0240">DNA-directed RNA polymerase</keyword>
<dbReference type="KEGG" id="mcn:Mcup_2016"/>
<dbReference type="Gene3D" id="2.40.50.140">
    <property type="entry name" value="Nucleic acid-binding proteins"/>
    <property type="match status" value="1"/>
</dbReference>
<keyword evidence="1" id="KW-0548">Nucleotidyltransferase</keyword>
<dbReference type="InterPro" id="IPR012340">
    <property type="entry name" value="NA-bd_OB-fold"/>
</dbReference>
<dbReference type="PATRIC" id="fig|1006006.8.peg.2020"/>
<keyword evidence="3" id="KW-1185">Reference proteome</keyword>
<evidence type="ECO:0000313" key="2">
    <source>
        <dbReference type="EMBL" id="AEB96118.1"/>
    </source>
</evidence>
<dbReference type="AlphaFoldDB" id="F4G241"/>
<dbReference type="EC" id="2.7.7.6" evidence="1"/>
<reference evidence="2 3" key="1">
    <citation type="journal article" date="2011" name="J. Bacteriol.">
        <title>Complete genome sequence of Metallosphaera cuprina, a metal sulfide-oxidizing archaeon from a hot spring.</title>
        <authorList>
            <person name="Liu L.J."/>
            <person name="You X.Y."/>
            <person name="Zheng H."/>
            <person name="Wang S."/>
            <person name="Jiang C.Y."/>
            <person name="Liu S.J."/>
        </authorList>
    </citation>
    <scope>NUCLEOTIDE SEQUENCE [LARGE SCALE GENOMIC DNA]</scope>
    <source>
        <strain evidence="2 3">Ar-4</strain>
    </source>
</reference>
<gene>
    <name evidence="1" type="primary">rpo8</name>
    <name evidence="1" type="synonym">rpoG</name>
    <name evidence="2" type="ordered locus">Mcup_2016</name>
</gene>
<dbReference type="InterPro" id="IPR031555">
    <property type="entry name" value="RNA_pol_Rpo8"/>
</dbReference>
<keyword evidence="1" id="KW-0808">Transferase</keyword>
<comment type="subcellular location">
    <subcellularLocation>
        <location evidence="1">Cytoplasm</location>
    </subcellularLocation>
</comment>
<dbReference type="eggNOG" id="arCOG04271">
    <property type="taxonomic scope" value="Archaea"/>
</dbReference>
<dbReference type="STRING" id="1006006.Mcup_2016"/>
<dbReference type="HOGENOM" id="CLU_136588_0_0_2"/>
<keyword evidence="1" id="KW-0963">Cytoplasm</keyword>
<sequence length="165" mass="18909">MITVFSSREFMSARILFGVLISETHIKLKYRSLNSGVIPVLSNYVFSEICDIVSIKKGELRDLLVISIKCKDIDITLDMISSINMFEQGEKVNLTISKERPEFSERDFCAHGYVVTEKKKKDESYTTIISFFGPLLRISSNESFIEKKGLKIMDHIYFCIKKSTA</sequence>
<dbReference type="GO" id="GO:0005737">
    <property type="term" value="C:cytoplasm"/>
    <property type="evidence" value="ECO:0007669"/>
    <property type="project" value="UniProtKB-SubCell"/>
</dbReference>
<evidence type="ECO:0000256" key="1">
    <source>
        <dbReference type="HAMAP-Rule" id="MF_00866"/>
    </source>
</evidence>
<keyword evidence="1" id="KW-0804">Transcription</keyword>
<dbReference type="NCBIfam" id="NF011549">
    <property type="entry name" value="PRK14980.1"/>
    <property type="match status" value="1"/>
</dbReference>
<name>F4G241_METCR</name>
<comment type="catalytic activity">
    <reaction evidence="1">
        <text>RNA(n) + a ribonucleoside 5'-triphosphate = RNA(n+1) + diphosphate</text>
        <dbReference type="Rhea" id="RHEA:21248"/>
        <dbReference type="Rhea" id="RHEA-COMP:14527"/>
        <dbReference type="Rhea" id="RHEA-COMP:17342"/>
        <dbReference type="ChEBI" id="CHEBI:33019"/>
        <dbReference type="ChEBI" id="CHEBI:61557"/>
        <dbReference type="ChEBI" id="CHEBI:140395"/>
        <dbReference type="EC" id="2.7.7.6"/>
    </reaction>
</comment>
<dbReference type="Pfam" id="PF16992">
    <property type="entry name" value="RNA_pol_RpbG"/>
    <property type="match status" value="1"/>
</dbReference>
<dbReference type="GO" id="GO:0000428">
    <property type="term" value="C:DNA-directed RNA polymerase complex"/>
    <property type="evidence" value="ECO:0007669"/>
    <property type="project" value="UniProtKB-KW"/>
</dbReference>
<proteinExistence type="inferred from homology"/>
<comment type="similarity">
    <text evidence="1">Belongs to the archaeal Rpo8 RNA polymerase subunit family.</text>
</comment>
<dbReference type="GO" id="GO:0006351">
    <property type="term" value="P:DNA-templated transcription"/>
    <property type="evidence" value="ECO:0007669"/>
    <property type="project" value="UniProtKB-UniRule"/>
</dbReference>